<gene>
    <name evidence="1" type="ORF">ATW55_06150</name>
    <name evidence="2" type="ORF">ATW55_06275</name>
</gene>
<dbReference type="OrthoDB" id="3001303at2"/>
<sequence length="102" mass="11157">MKKLIGQIIVLLGLSGCGTHTQSQNAIPSGTVLGWNNHLYKVVRSVTQRDVGKELGKVSFHGRISGLFTTFELIGSNPSKSIVFESPTMQYEQANIEVKNPQ</sequence>
<evidence type="ECO:0000313" key="3">
    <source>
        <dbReference type="Proteomes" id="UP000053557"/>
    </source>
</evidence>
<proteinExistence type="predicted"/>
<comment type="caution">
    <text evidence="1">The sequence shown here is derived from an EMBL/GenBank/DDBJ whole genome shotgun (WGS) entry which is preliminary data.</text>
</comment>
<dbReference type="EMBL" id="LPVJ01000001">
    <property type="protein sequence ID" value="KUO97442.1"/>
    <property type="molecule type" value="Genomic_DNA"/>
</dbReference>
<dbReference type="AlphaFoldDB" id="A0A101XTT8"/>
<reference evidence="1 3" key="1">
    <citation type="submission" date="2015-12" db="EMBL/GenBank/DDBJ databases">
        <title>Draft genome sequence of Acidibacillus ferrooxidans ITV001, isolated from a chalcopyrite acid mine drainage site in Brazil.</title>
        <authorList>
            <person name="Dall'Agnol H."/>
            <person name="Nancucheo I."/>
            <person name="Johnson B."/>
            <person name="Oliveira R."/>
            <person name="Leite L."/>
            <person name="Pylro V."/>
            <person name="Nunes G.L."/>
            <person name="Tzotzos G."/>
            <person name="Fernandes G.R."/>
            <person name="Dutra J."/>
            <person name="Orellana S.C."/>
            <person name="Oliveira G."/>
        </authorList>
    </citation>
    <scope>NUCLEOTIDE SEQUENCE [LARGE SCALE GENOMIC DNA]</scope>
    <source>
        <strain evidence="1">ITV001</strain>
        <strain evidence="3">ITV01</strain>
    </source>
</reference>
<dbReference type="RefSeq" id="WP_067711004.1">
    <property type="nucleotide sequence ID" value="NZ_LPVJ01000001.1"/>
</dbReference>
<keyword evidence="3" id="KW-1185">Reference proteome</keyword>
<accession>A0A101XTT8</accession>
<organism evidence="1 3">
    <name type="scientific">Ferroacidibacillus organovorans</name>
    <dbReference type="NCBI Taxonomy" id="1765683"/>
    <lineage>
        <taxon>Bacteria</taxon>
        <taxon>Bacillati</taxon>
        <taxon>Bacillota</taxon>
        <taxon>Bacilli</taxon>
        <taxon>Bacillales</taxon>
        <taxon>Alicyclobacillaceae</taxon>
        <taxon>Ferroacidibacillus</taxon>
    </lineage>
</organism>
<evidence type="ECO:0000313" key="2">
    <source>
        <dbReference type="EMBL" id="KUO97464.1"/>
    </source>
</evidence>
<name>A0A101XTT8_9BACL</name>
<evidence type="ECO:0000313" key="1">
    <source>
        <dbReference type="EMBL" id="KUO97442.1"/>
    </source>
</evidence>
<dbReference type="Proteomes" id="UP000053557">
    <property type="component" value="Unassembled WGS sequence"/>
</dbReference>
<dbReference type="EMBL" id="LPVJ01000001">
    <property type="protein sequence ID" value="KUO97464.1"/>
    <property type="molecule type" value="Genomic_DNA"/>
</dbReference>
<protein>
    <submittedName>
        <fullName evidence="1">Uncharacterized protein</fullName>
    </submittedName>
</protein>
<dbReference type="PROSITE" id="PS51257">
    <property type="entry name" value="PROKAR_LIPOPROTEIN"/>
    <property type="match status" value="1"/>
</dbReference>